<sequence>MVQLVDDLFRMRMLMAGVYLALGTSSNYCFSIFTDHLKNKYGYSQSDITTIGTVGDFVSNFGFHAGVLFDYVGPTVLLPVGGLFGCLGFVLFGMTFDGKISNSSVALFALYQGITSLGLPMMDVSSVMSLMLQIPLERGYVVIIVKTFSGLGTAVLMAYFNGWFKAANSEQPEENNYSGYAYFVGGQILLCSLIGACFTRLPMYFPCSWRKKRLSSEEAAEREKTLDLYMSQHAPTRRLRTGFAIVVATLIFSTTQSITTAYVNTSRAGYLAISIVAVLLMASFSVIAMPFQFLGRYTPVCPTHMEGIGIGKTTTGLERERKGETASESAVAGGNNLGANGVAVPAPQYSGSFWSHLLTVELWAVWLACFGAFGTASVMQMNAAQIYRSMNNGKFDTRTLTLYVAIISVGSAVGRMAVGYLDMKLFALQREGKTKILTTIALPIGPLLLVAACLFFAVLPGSALLPPFLLGAMGNGVGWGMSVIALRIMYSEDIGKHYNFCFTSGAIASIGLNRFMFGEMYDAEARRRGEFPSCNHPSCVRSQMFILLAVDVVATLAAAFVHWRFSRFTRERLDVRETPDTFQHGNDMIGMGSGDQATEEDHLHS</sequence>
<dbReference type="VEuPathDB" id="TriTrypDB:TcYC6_0043000"/>
<dbReference type="PANTHER" id="PTHR21576:SF46">
    <property type="entry name" value="NODULIN-LIKE DOMAIN-CONTAINING PROTEIN"/>
    <property type="match status" value="1"/>
</dbReference>
<dbReference type="VEuPathDB" id="TriTrypDB:TcG_02902"/>
<feature type="transmembrane region" description="Helical" evidence="6">
    <location>
        <begin position="76"/>
        <end position="96"/>
    </location>
</feature>
<feature type="domain" description="Nodulin-like" evidence="7">
    <location>
        <begin position="13"/>
        <end position="163"/>
    </location>
</feature>
<dbReference type="AlphaFoldDB" id="A0A2V2UI43"/>
<feature type="transmembrane region" description="Helical" evidence="6">
    <location>
        <begin position="12"/>
        <end position="33"/>
    </location>
</feature>
<name>A0A2V2UI43_TRYCR</name>
<evidence type="ECO:0000256" key="4">
    <source>
        <dbReference type="ARBA" id="ARBA00023136"/>
    </source>
</evidence>
<comment type="subcellular location">
    <subcellularLocation>
        <location evidence="1">Membrane</location>
        <topology evidence="1">Multi-pass membrane protein</topology>
    </subcellularLocation>
</comment>
<dbReference type="VEuPathDB" id="TriTrypDB:ECC02_003161"/>
<keyword evidence="4 6" id="KW-0472">Membrane</keyword>
<evidence type="ECO:0000259" key="7">
    <source>
        <dbReference type="Pfam" id="PF06813"/>
    </source>
</evidence>
<proteinExistence type="predicted"/>
<dbReference type="VEuPathDB" id="TriTrypDB:TCDM_04317"/>
<evidence type="ECO:0000313" key="8">
    <source>
        <dbReference type="EMBL" id="PWU83634.1"/>
    </source>
</evidence>
<feature type="transmembrane region" description="Helical" evidence="6">
    <location>
        <begin position="269"/>
        <end position="289"/>
    </location>
</feature>
<evidence type="ECO:0000256" key="6">
    <source>
        <dbReference type="SAM" id="Phobius"/>
    </source>
</evidence>
<dbReference type="VEuPathDB" id="TriTrypDB:BCY84_01729"/>
<keyword evidence="3 6" id="KW-1133">Transmembrane helix</keyword>
<protein>
    <recommendedName>
        <fullName evidence="7">Nodulin-like domain-containing protein</fullName>
    </recommendedName>
</protein>
<dbReference type="SUPFAM" id="SSF103473">
    <property type="entry name" value="MFS general substrate transporter"/>
    <property type="match status" value="1"/>
</dbReference>
<dbReference type="InterPro" id="IPR036259">
    <property type="entry name" value="MFS_trans_sf"/>
</dbReference>
<reference evidence="8 9" key="1">
    <citation type="journal article" date="2018" name="Microb. Genom.">
        <title>Expanding an expanded genome: long-read sequencing of Trypanosoma cruzi.</title>
        <authorList>
            <person name="Berna L."/>
            <person name="Rodriguez M."/>
            <person name="Chiribao M.L."/>
            <person name="Parodi-Talice A."/>
            <person name="Pita S."/>
            <person name="Rijo G."/>
            <person name="Alvarez-Valin F."/>
            <person name="Robello C."/>
        </authorList>
    </citation>
    <scope>NUCLEOTIDE SEQUENCE [LARGE SCALE GENOMIC DNA]</scope>
    <source>
        <strain evidence="8 9">Dm28c</strain>
    </source>
</reference>
<dbReference type="GO" id="GO:0016020">
    <property type="term" value="C:membrane"/>
    <property type="evidence" value="ECO:0007669"/>
    <property type="project" value="UniProtKB-SubCell"/>
</dbReference>
<feature type="transmembrane region" description="Helical" evidence="6">
    <location>
        <begin position="108"/>
        <end position="132"/>
    </location>
</feature>
<keyword evidence="2 6" id="KW-0812">Transmembrane</keyword>
<feature type="transmembrane region" description="Helical" evidence="6">
    <location>
        <begin position="242"/>
        <end position="263"/>
    </location>
</feature>
<evidence type="ECO:0000256" key="1">
    <source>
        <dbReference type="ARBA" id="ARBA00004141"/>
    </source>
</evidence>
<dbReference type="PANTHER" id="PTHR21576">
    <property type="entry name" value="UNCHARACTERIZED NODULIN-LIKE PROTEIN"/>
    <property type="match status" value="1"/>
</dbReference>
<dbReference type="VEuPathDB" id="TriTrypDB:Tc_MARK_454"/>
<dbReference type="EMBL" id="PRFA01000301">
    <property type="protein sequence ID" value="PWU83634.1"/>
    <property type="molecule type" value="Genomic_DNA"/>
</dbReference>
<dbReference type="VEuPathDB" id="TriTrypDB:TcBrA4_0015790"/>
<dbReference type="VEuPathDB" id="TriTrypDB:TcCLB.510001.20"/>
<dbReference type="VEuPathDB" id="TriTrypDB:TcCLB.506505.30"/>
<evidence type="ECO:0000256" key="2">
    <source>
        <dbReference type="ARBA" id="ARBA00022692"/>
    </source>
</evidence>
<evidence type="ECO:0000313" key="9">
    <source>
        <dbReference type="Proteomes" id="UP000246121"/>
    </source>
</evidence>
<organism evidence="8 9">
    <name type="scientific">Trypanosoma cruzi</name>
    <dbReference type="NCBI Taxonomy" id="5693"/>
    <lineage>
        <taxon>Eukaryota</taxon>
        <taxon>Discoba</taxon>
        <taxon>Euglenozoa</taxon>
        <taxon>Kinetoplastea</taxon>
        <taxon>Metakinetoplastina</taxon>
        <taxon>Trypanosomatida</taxon>
        <taxon>Trypanosomatidae</taxon>
        <taxon>Trypanosoma</taxon>
        <taxon>Schizotrypanum</taxon>
    </lineage>
</organism>
<evidence type="ECO:0000256" key="5">
    <source>
        <dbReference type="SAM" id="MobiDB-lite"/>
    </source>
</evidence>
<feature type="region of interest" description="Disordered" evidence="5">
    <location>
        <begin position="583"/>
        <end position="605"/>
    </location>
</feature>
<dbReference type="VEuPathDB" id="TriTrypDB:TcCL_ESM00713"/>
<feature type="transmembrane region" description="Helical" evidence="6">
    <location>
        <begin position="362"/>
        <end position="380"/>
    </location>
</feature>
<dbReference type="Proteomes" id="UP000246121">
    <property type="component" value="Unassembled WGS sequence"/>
</dbReference>
<gene>
    <name evidence="8" type="ORF">C4B63_301g4</name>
</gene>
<dbReference type="Pfam" id="PF06813">
    <property type="entry name" value="Nodulin-like"/>
    <property type="match status" value="1"/>
</dbReference>
<dbReference type="VEuPathDB" id="TriTrypDB:TCDM_04932"/>
<dbReference type="VEuPathDB" id="TriTrypDB:C4B63_301g4"/>
<feature type="transmembrane region" description="Helical" evidence="6">
    <location>
        <begin position="400"/>
        <end position="418"/>
    </location>
</feature>
<feature type="transmembrane region" description="Helical" evidence="6">
    <location>
        <begin position="139"/>
        <end position="160"/>
    </location>
</feature>
<dbReference type="VEuPathDB" id="TriTrypDB:C3747_2g248"/>
<accession>A0A2V2UI43</accession>
<dbReference type="VEuPathDB" id="TriTrypDB:Tc_MARK_3107"/>
<dbReference type="InterPro" id="IPR010658">
    <property type="entry name" value="Nodulin-like"/>
</dbReference>
<feature type="transmembrane region" description="Helical" evidence="6">
    <location>
        <begin position="465"/>
        <end position="486"/>
    </location>
</feature>
<evidence type="ECO:0000256" key="3">
    <source>
        <dbReference type="ARBA" id="ARBA00022989"/>
    </source>
</evidence>
<feature type="transmembrane region" description="Helical" evidence="6">
    <location>
        <begin position="439"/>
        <end position="459"/>
    </location>
</feature>
<dbReference type="VEuPathDB" id="TriTrypDB:TCSYLVIO_004883"/>
<feature type="transmembrane region" description="Helical" evidence="6">
    <location>
        <begin position="180"/>
        <end position="203"/>
    </location>
</feature>
<feature type="transmembrane region" description="Helical" evidence="6">
    <location>
        <begin position="545"/>
        <end position="563"/>
    </location>
</feature>
<dbReference type="VEuPathDB" id="TriTrypDB:TcG_05278"/>
<comment type="caution">
    <text evidence="8">The sequence shown here is derived from an EMBL/GenBank/DDBJ whole genome shotgun (WGS) entry which is preliminary data.</text>
</comment>
<dbReference type="Gene3D" id="1.20.1250.20">
    <property type="entry name" value="MFS general substrate transporter like domains"/>
    <property type="match status" value="2"/>
</dbReference>